<dbReference type="GO" id="GO:0008233">
    <property type="term" value="F:peptidase activity"/>
    <property type="evidence" value="ECO:0007669"/>
    <property type="project" value="UniProtKB-KW"/>
</dbReference>
<evidence type="ECO:0000313" key="2">
    <source>
        <dbReference type="Proteomes" id="UP000325081"/>
    </source>
</evidence>
<name>A0A5A7RBZ3_STRAF</name>
<organism evidence="1 2">
    <name type="scientific">Striga asiatica</name>
    <name type="common">Asiatic witchweed</name>
    <name type="synonym">Buchnera asiatica</name>
    <dbReference type="NCBI Taxonomy" id="4170"/>
    <lineage>
        <taxon>Eukaryota</taxon>
        <taxon>Viridiplantae</taxon>
        <taxon>Streptophyta</taxon>
        <taxon>Embryophyta</taxon>
        <taxon>Tracheophyta</taxon>
        <taxon>Spermatophyta</taxon>
        <taxon>Magnoliopsida</taxon>
        <taxon>eudicotyledons</taxon>
        <taxon>Gunneridae</taxon>
        <taxon>Pentapetalae</taxon>
        <taxon>asterids</taxon>
        <taxon>lamiids</taxon>
        <taxon>Lamiales</taxon>
        <taxon>Orobanchaceae</taxon>
        <taxon>Buchnereae</taxon>
        <taxon>Striga</taxon>
    </lineage>
</organism>
<evidence type="ECO:0000313" key="1">
    <source>
        <dbReference type="EMBL" id="GER54938.1"/>
    </source>
</evidence>
<dbReference type="EMBL" id="BKCP01011625">
    <property type="protein sequence ID" value="GER54938.1"/>
    <property type="molecule type" value="Genomic_DNA"/>
</dbReference>
<keyword evidence="1" id="KW-0645">Protease</keyword>
<dbReference type="Proteomes" id="UP000325081">
    <property type="component" value="Unassembled WGS sequence"/>
</dbReference>
<sequence length="143" mass="16446">MPENQTPTSFILYRKKIKIMTNSTLVPPFGLLLEVDISFKFFRTLPCGRCWTTRCWGHWCGLTKVRCREKRRSVPACELLLHQSGALMHVRDRDGRRIWLGRFLGFHGSKTVFEVRKEILSSGGSVGSRMTLEDFLNKVGAEN</sequence>
<proteinExistence type="predicted"/>
<keyword evidence="2" id="KW-1185">Reference proteome</keyword>
<gene>
    <name evidence="1" type="ORF">STAS_32582</name>
</gene>
<accession>A0A5A7RBZ3</accession>
<comment type="caution">
    <text evidence="1">The sequence shown here is derived from an EMBL/GenBank/DDBJ whole genome shotgun (WGS) entry which is preliminary data.</text>
</comment>
<dbReference type="GO" id="GO:0006508">
    <property type="term" value="P:proteolysis"/>
    <property type="evidence" value="ECO:0007669"/>
    <property type="project" value="UniProtKB-KW"/>
</dbReference>
<reference evidence="2" key="1">
    <citation type="journal article" date="2019" name="Curr. Biol.">
        <title>Genome Sequence of Striga asiatica Provides Insight into the Evolution of Plant Parasitism.</title>
        <authorList>
            <person name="Yoshida S."/>
            <person name="Kim S."/>
            <person name="Wafula E.K."/>
            <person name="Tanskanen J."/>
            <person name="Kim Y.M."/>
            <person name="Honaas L."/>
            <person name="Yang Z."/>
            <person name="Spallek T."/>
            <person name="Conn C.E."/>
            <person name="Ichihashi Y."/>
            <person name="Cheong K."/>
            <person name="Cui S."/>
            <person name="Der J.P."/>
            <person name="Gundlach H."/>
            <person name="Jiao Y."/>
            <person name="Hori C."/>
            <person name="Ishida J.K."/>
            <person name="Kasahara H."/>
            <person name="Kiba T."/>
            <person name="Kim M.S."/>
            <person name="Koo N."/>
            <person name="Laohavisit A."/>
            <person name="Lee Y.H."/>
            <person name="Lumba S."/>
            <person name="McCourt P."/>
            <person name="Mortimer J.C."/>
            <person name="Mutuku J.M."/>
            <person name="Nomura T."/>
            <person name="Sasaki-Sekimoto Y."/>
            <person name="Seto Y."/>
            <person name="Wang Y."/>
            <person name="Wakatake T."/>
            <person name="Sakakibara H."/>
            <person name="Demura T."/>
            <person name="Yamaguchi S."/>
            <person name="Yoneyama K."/>
            <person name="Manabe R.I."/>
            <person name="Nelson D.C."/>
            <person name="Schulman A.H."/>
            <person name="Timko M.P."/>
            <person name="dePamphilis C.W."/>
            <person name="Choi D."/>
            <person name="Shirasu K."/>
        </authorList>
    </citation>
    <scope>NUCLEOTIDE SEQUENCE [LARGE SCALE GENOMIC DNA]</scope>
    <source>
        <strain evidence="2">cv. UVA1</strain>
    </source>
</reference>
<dbReference type="AlphaFoldDB" id="A0A5A7RBZ3"/>
<keyword evidence="1" id="KW-0378">Hydrolase</keyword>
<protein>
    <submittedName>
        <fullName evidence="1">ATP-dependent Clp protease proteolytic subunit 2</fullName>
    </submittedName>
</protein>